<sequence>MSNVLIALGGNALGESPAEQLELVREASRSIVDLIEAGHGVVVAHGNEPQVGMIHQAFDEAEQKPDVPMAEAVAMSQGYIGYHLQQALREELQKRGIDKAVSSVVTQTLVASDNPAFQKPTKPIGQFYKKNEVGRFEKKGMVFVEDSGLLAREQNMDVLFILTVVDQVAIDFGKPTQHGLHHVSIEEARRYIQEGQFPPGSMLPKVESALSFVMSSPGREAIITSLERAGEVIEGKTGTRFVKEIMVN</sequence>
<dbReference type="InterPro" id="IPR036393">
    <property type="entry name" value="AceGlu_kinase-like_sf"/>
</dbReference>
<dbReference type="RefSeq" id="WP_274356405.1">
    <property type="nucleotide sequence ID" value="NZ_CP118099.1"/>
</dbReference>
<gene>
    <name evidence="3" type="ORF">PTI97_10200</name>
</gene>
<keyword evidence="2 3" id="KW-0418">Kinase</keyword>
<protein>
    <submittedName>
        <fullName evidence="3">Carbamate kinase</fullName>
        <ecNumber evidence="3">2.7.2.2</ecNumber>
    </submittedName>
</protein>
<name>A0ABY7WWD9_9BACL</name>
<dbReference type="Proteomes" id="UP001213680">
    <property type="component" value="Chromosome"/>
</dbReference>
<evidence type="ECO:0000256" key="1">
    <source>
        <dbReference type="ARBA" id="ARBA00022679"/>
    </source>
</evidence>
<dbReference type="InterPro" id="IPR003964">
    <property type="entry name" value="Carb_kinase"/>
</dbReference>
<dbReference type="PANTHER" id="PTHR30409">
    <property type="entry name" value="CARBAMATE KINASE"/>
    <property type="match status" value="1"/>
</dbReference>
<evidence type="ECO:0000313" key="4">
    <source>
        <dbReference type="Proteomes" id="UP001213680"/>
    </source>
</evidence>
<dbReference type="Gene3D" id="3.40.1160.10">
    <property type="entry name" value="Acetylglutamate kinase-like"/>
    <property type="match status" value="2"/>
</dbReference>
<dbReference type="PANTHER" id="PTHR30409:SF1">
    <property type="entry name" value="CARBAMATE KINASE-RELATED"/>
    <property type="match status" value="1"/>
</dbReference>
<dbReference type="SUPFAM" id="SSF53633">
    <property type="entry name" value="Carbamate kinase-like"/>
    <property type="match status" value="1"/>
</dbReference>
<dbReference type="EC" id="2.7.2.2" evidence="3"/>
<proteinExistence type="predicted"/>
<dbReference type="GO" id="GO:0008804">
    <property type="term" value="F:carbamate kinase activity"/>
    <property type="evidence" value="ECO:0007669"/>
    <property type="project" value="UniProtKB-EC"/>
</dbReference>
<dbReference type="EMBL" id="CP118099">
    <property type="protein sequence ID" value="WDH75187.1"/>
    <property type="molecule type" value="Genomic_DNA"/>
</dbReference>
<accession>A0ABY7WWD9</accession>
<evidence type="ECO:0000256" key="2">
    <source>
        <dbReference type="ARBA" id="ARBA00022777"/>
    </source>
</evidence>
<keyword evidence="1 3" id="KW-0808">Transferase</keyword>
<reference evidence="3 4" key="1">
    <citation type="submission" date="2023-02" db="EMBL/GenBank/DDBJ databases">
        <title>A bacterium isolated from plastisphere.</title>
        <authorList>
            <person name="Sun Y."/>
        </authorList>
    </citation>
    <scope>NUCLEOTIDE SEQUENCE [LARGE SCALE GENOMIC DNA]</scope>
    <source>
        <strain evidence="4">a-1</strain>
    </source>
</reference>
<dbReference type="PRINTS" id="PR01469">
    <property type="entry name" value="CARBMTKINASE"/>
</dbReference>
<organism evidence="3 4">
    <name type="scientific">Exiguobacterium marinum</name>
    <dbReference type="NCBI Taxonomy" id="273528"/>
    <lineage>
        <taxon>Bacteria</taxon>
        <taxon>Bacillati</taxon>
        <taxon>Bacillota</taxon>
        <taxon>Bacilli</taxon>
        <taxon>Bacillales</taxon>
        <taxon>Bacillales Family XII. Incertae Sedis</taxon>
        <taxon>Exiguobacterium</taxon>
    </lineage>
</organism>
<keyword evidence="4" id="KW-1185">Reference proteome</keyword>
<evidence type="ECO:0000313" key="3">
    <source>
        <dbReference type="EMBL" id="WDH75187.1"/>
    </source>
</evidence>